<dbReference type="InterPro" id="IPR049874">
    <property type="entry name" value="ROK_cs"/>
</dbReference>
<sequence>MSLFIGVDVGGTKVLAAAVSTSGRLVRTARRETPDRNEDPMVVEDALTDAVHAVAGSRRVDGVGIAAAGFVDAAGERVMFAPHLPFRGEEVRARLMERWDTTVMLDNDANCTARAEVTYGAARGATDAVVITLGTGIGGAVVIGGRVHRGRNGMAGEFGHMQVVPQGRACECGGVGCWEQYCSGNALARAARARLGEAPTLLEQACDGDPDLLTGPMVTSAAEQGDQLALAAFEEIGSWLGVGTANLVAAFDPDVVVVGGGVCDAGDLLLGPARHALSTSLVGVGHRVVPPVLRATLGPSAGAVGAASMVRIAVQDHPRVFRTSGTRARARLRAARGTSRRR</sequence>
<evidence type="ECO:0000313" key="2">
    <source>
        <dbReference type="EMBL" id="MFC5178979.1"/>
    </source>
</evidence>
<dbReference type="Pfam" id="PF00480">
    <property type="entry name" value="ROK"/>
    <property type="match status" value="1"/>
</dbReference>
<dbReference type="PANTHER" id="PTHR18964:SF173">
    <property type="entry name" value="GLUCOKINASE"/>
    <property type="match status" value="1"/>
</dbReference>
<dbReference type="PANTHER" id="PTHR18964">
    <property type="entry name" value="ROK (REPRESSOR, ORF, KINASE) FAMILY"/>
    <property type="match status" value="1"/>
</dbReference>
<proteinExistence type="inferred from homology"/>
<name>A0ABW0BNL1_9ACTN</name>
<comment type="similarity">
    <text evidence="1">Belongs to the ROK (NagC/XylR) family.</text>
</comment>
<dbReference type="PROSITE" id="PS01125">
    <property type="entry name" value="ROK"/>
    <property type="match status" value="1"/>
</dbReference>
<organism evidence="2 3">
    <name type="scientific">Nocardioides taihuensis</name>
    <dbReference type="NCBI Taxonomy" id="1835606"/>
    <lineage>
        <taxon>Bacteria</taxon>
        <taxon>Bacillati</taxon>
        <taxon>Actinomycetota</taxon>
        <taxon>Actinomycetes</taxon>
        <taxon>Propionibacteriales</taxon>
        <taxon>Nocardioidaceae</taxon>
        <taxon>Nocardioides</taxon>
    </lineage>
</organism>
<protein>
    <submittedName>
        <fullName evidence="2">ROK family protein</fullName>
    </submittedName>
</protein>
<keyword evidence="3" id="KW-1185">Reference proteome</keyword>
<dbReference type="SUPFAM" id="SSF53067">
    <property type="entry name" value="Actin-like ATPase domain"/>
    <property type="match status" value="1"/>
</dbReference>
<dbReference type="InterPro" id="IPR043129">
    <property type="entry name" value="ATPase_NBD"/>
</dbReference>
<evidence type="ECO:0000256" key="1">
    <source>
        <dbReference type="ARBA" id="ARBA00006479"/>
    </source>
</evidence>
<dbReference type="Gene3D" id="3.30.420.40">
    <property type="match status" value="2"/>
</dbReference>
<dbReference type="EMBL" id="JBHSKD010000027">
    <property type="protein sequence ID" value="MFC5178979.1"/>
    <property type="molecule type" value="Genomic_DNA"/>
</dbReference>
<evidence type="ECO:0000313" key="3">
    <source>
        <dbReference type="Proteomes" id="UP001596087"/>
    </source>
</evidence>
<reference evidence="3" key="1">
    <citation type="journal article" date="2019" name="Int. J. Syst. Evol. Microbiol.">
        <title>The Global Catalogue of Microorganisms (GCM) 10K type strain sequencing project: providing services to taxonomists for standard genome sequencing and annotation.</title>
        <authorList>
            <consortium name="The Broad Institute Genomics Platform"/>
            <consortium name="The Broad Institute Genome Sequencing Center for Infectious Disease"/>
            <person name="Wu L."/>
            <person name="Ma J."/>
        </authorList>
    </citation>
    <scope>NUCLEOTIDE SEQUENCE [LARGE SCALE GENOMIC DNA]</scope>
    <source>
        <strain evidence="3">DFY41</strain>
    </source>
</reference>
<accession>A0ABW0BNL1</accession>
<dbReference type="RefSeq" id="WP_378592797.1">
    <property type="nucleotide sequence ID" value="NZ_JBHSKD010000027.1"/>
</dbReference>
<dbReference type="Proteomes" id="UP001596087">
    <property type="component" value="Unassembled WGS sequence"/>
</dbReference>
<comment type="caution">
    <text evidence="2">The sequence shown here is derived from an EMBL/GenBank/DDBJ whole genome shotgun (WGS) entry which is preliminary data.</text>
</comment>
<dbReference type="InterPro" id="IPR000600">
    <property type="entry name" value="ROK"/>
</dbReference>
<gene>
    <name evidence="2" type="ORF">ACFPGP_20015</name>
</gene>